<dbReference type="EMBL" id="VXPY01000030">
    <property type="protein sequence ID" value="MYD89603.1"/>
    <property type="molecule type" value="Genomic_DNA"/>
</dbReference>
<dbReference type="PANTHER" id="PTHR43370:SF2">
    <property type="entry name" value="ABC TRANSPORTER PERMEASE PROTEIN"/>
    <property type="match status" value="1"/>
</dbReference>
<proteinExistence type="predicted"/>
<evidence type="ECO:0000256" key="6">
    <source>
        <dbReference type="SAM" id="Phobius"/>
    </source>
</evidence>
<feature type="transmembrane region" description="Helical" evidence="6">
    <location>
        <begin position="143"/>
        <end position="160"/>
    </location>
</feature>
<accession>A0A6B1DSE0</accession>
<feature type="transmembrane region" description="Helical" evidence="6">
    <location>
        <begin position="190"/>
        <end position="212"/>
    </location>
</feature>
<evidence type="ECO:0000256" key="3">
    <source>
        <dbReference type="ARBA" id="ARBA00022692"/>
    </source>
</evidence>
<keyword evidence="2" id="KW-1003">Cell membrane</keyword>
<comment type="caution">
    <text evidence="7">The sequence shown here is derived from an EMBL/GenBank/DDBJ whole genome shotgun (WGS) entry which is preliminary data.</text>
</comment>
<dbReference type="PANTHER" id="PTHR43370">
    <property type="entry name" value="SUGAR ABC TRANSPORTER INTEGRAL MEMBRANE PROTEIN-RELATED"/>
    <property type="match status" value="1"/>
</dbReference>
<dbReference type="CDD" id="cd06580">
    <property type="entry name" value="TM_PBP1_transp_TpRbsC_like"/>
    <property type="match status" value="1"/>
</dbReference>
<evidence type="ECO:0000313" key="7">
    <source>
        <dbReference type="EMBL" id="MYD89603.1"/>
    </source>
</evidence>
<feature type="transmembrane region" description="Helical" evidence="6">
    <location>
        <begin position="92"/>
        <end position="112"/>
    </location>
</feature>
<feature type="transmembrane region" description="Helical" evidence="6">
    <location>
        <begin position="61"/>
        <end position="85"/>
    </location>
</feature>
<keyword evidence="4 6" id="KW-1133">Transmembrane helix</keyword>
<dbReference type="Pfam" id="PF02653">
    <property type="entry name" value="BPD_transp_2"/>
    <property type="match status" value="1"/>
</dbReference>
<dbReference type="AlphaFoldDB" id="A0A6B1DSE0"/>
<evidence type="ECO:0000256" key="2">
    <source>
        <dbReference type="ARBA" id="ARBA00022475"/>
    </source>
</evidence>
<sequence length="315" mass="33907">MIAFLTAVLASGVRTGTSVLFATLGELFTERAGVLNLGVEGMMLMGAMTGFGVTWLTGNPWLGILAAMVVGGMMALLHAFVALVLRAEQVVSGLALTFLGSGLSAVLGSPLVEVRQVDRIPTWPVPFLSQIPVLGPILFDHNFLVYIGFLLIPLCWFWIYRTRQGLELRAIGENPAAADVQGIKVMRQRILYVAFGGVMAGLGGATLSLALTPTWVEGLISGQGWVAVGLVIFAGWDPIRAMFGSYLFGALRRLPIDLQNFARFRANPSLGYFTSMLPYLFTIVALLTVSIGDIGRRWGAPAALGRAYVREDRDA</sequence>
<dbReference type="GO" id="GO:0022857">
    <property type="term" value="F:transmembrane transporter activity"/>
    <property type="evidence" value="ECO:0007669"/>
    <property type="project" value="InterPro"/>
</dbReference>
<evidence type="ECO:0000256" key="4">
    <source>
        <dbReference type="ARBA" id="ARBA00022989"/>
    </source>
</evidence>
<evidence type="ECO:0000256" key="1">
    <source>
        <dbReference type="ARBA" id="ARBA00004651"/>
    </source>
</evidence>
<keyword evidence="3 6" id="KW-0812">Transmembrane</keyword>
<evidence type="ECO:0000256" key="5">
    <source>
        <dbReference type="ARBA" id="ARBA00023136"/>
    </source>
</evidence>
<dbReference type="InterPro" id="IPR001851">
    <property type="entry name" value="ABC_transp_permease"/>
</dbReference>
<feature type="transmembrane region" description="Helical" evidence="6">
    <location>
        <begin position="270"/>
        <end position="291"/>
    </location>
</feature>
<name>A0A6B1DSE0_9CHLR</name>
<protein>
    <submittedName>
        <fullName evidence="7">ABC transporter permease</fullName>
    </submittedName>
</protein>
<organism evidence="7">
    <name type="scientific">Caldilineaceae bacterium SB0662_bin_9</name>
    <dbReference type="NCBI Taxonomy" id="2605258"/>
    <lineage>
        <taxon>Bacteria</taxon>
        <taxon>Bacillati</taxon>
        <taxon>Chloroflexota</taxon>
        <taxon>Caldilineae</taxon>
        <taxon>Caldilineales</taxon>
        <taxon>Caldilineaceae</taxon>
    </lineage>
</organism>
<keyword evidence="5 6" id="KW-0472">Membrane</keyword>
<comment type="subcellular location">
    <subcellularLocation>
        <location evidence="1">Cell membrane</location>
        <topology evidence="1">Multi-pass membrane protein</topology>
    </subcellularLocation>
</comment>
<dbReference type="GO" id="GO:0005886">
    <property type="term" value="C:plasma membrane"/>
    <property type="evidence" value="ECO:0007669"/>
    <property type="project" value="UniProtKB-SubCell"/>
</dbReference>
<feature type="transmembrane region" description="Helical" evidence="6">
    <location>
        <begin position="224"/>
        <end position="249"/>
    </location>
</feature>
<reference evidence="7" key="1">
    <citation type="submission" date="2019-09" db="EMBL/GenBank/DDBJ databases">
        <title>Characterisation of the sponge microbiome using genome-centric metagenomics.</title>
        <authorList>
            <person name="Engelberts J.P."/>
            <person name="Robbins S.J."/>
            <person name="De Goeij J.M."/>
            <person name="Aranda M."/>
            <person name="Bell S.C."/>
            <person name="Webster N.S."/>
        </authorList>
    </citation>
    <scope>NUCLEOTIDE SEQUENCE</scope>
    <source>
        <strain evidence="7">SB0662_bin_9</strain>
    </source>
</reference>
<gene>
    <name evidence="7" type="ORF">F4Y08_04565</name>
</gene>